<dbReference type="Gene3D" id="3.90.780.10">
    <property type="entry name" value="5'-Nucleotidase, C-terminal domain"/>
    <property type="match status" value="1"/>
</dbReference>
<dbReference type="EMBL" id="BARS01029613">
    <property type="protein sequence ID" value="GAG06496.1"/>
    <property type="molecule type" value="Genomic_DNA"/>
</dbReference>
<dbReference type="InterPro" id="IPR036907">
    <property type="entry name" value="5'-Nucleotdase_C_sf"/>
</dbReference>
<organism evidence="1">
    <name type="scientific">marine sediment metagenome</name>
    <dbReference type="NCBI Taxonomy" id="412755"/>
    <lineage>
        <taxon>unclassified sequences</taxon>
        <taxon>metagenomes</taxon>
        <taxon>ecological metagenomes</taxon>
    </lineage>
</organism>
<dbReference type="GO" id="GO:0009166">
    <property type="term" value="P:nucleotide catabolic process"/>
    <property type="evidence" value="ECO:0007669"/>
    <property type="project" value="InterPro"/>
</dbReference>
<dbReference type="SUPFAM" id="SSF55816">
    <property type="entry name" value="5'-nucleotidase (syn. UDP-sugar hydrolase), C-terminal domain"/>
    <property type="match status" value="1"/>
</dbReference>
<gene>
    <name evidence="1" type="ORF">S01H1_46259</name>
</gene>
<name>X0W1B1_9ZZZZ</name>
<reference evidence="1" key="1">
    <citation type="journal article" date="2014" name="Front. Microbiol.">
        <title>High frequency of phylogenetically diverse reductive dehalogenase-homologous genes in deep subseafloor sedimentary metagenomes.</title>
        <authorList>
            <person name="Kawai M."/>
            <person name="Futagami T."/>
            <person name="Toyoda A."/>
            <person name="Takaki Y."/>
            <person name="Nishi S."/>
            <person name="Hori S."/>
            <person name="Arai W."/>
            <person name="Tsubouchi T."/>
            <person name="Morono Y."/>
            <person name="Uchiyama I."/>
            <person name="Ito T."/>
            <person name="Fujiyama A."/>
            <person name="Inagaki F."/>
            <person name="Takami H."/>
        </authorList>
    </citation>
    <scope>NUCLEOTIDE SEQUENCE</scope>
    <source>
        <strain evidence="1">Expedition CK06-06</strain>
    </source>
</reference>
<evidence type="ECO:0000313" key="1">
    <source>
        <dbReference type="EMBL" id="GAG06496.1"/>
    </source>
</evidence>
<dbReference type="AlphaFoldDB" id="X0W1B1"/>
<accession>X0W1B1</accession>
<comment type="caution">
    <text evidence="1">The sequence shown here is derived from an EMBL/GenBank/DDBJ whole genome shotgun (WGS) entry which is preliminary data.</text>
</comment>
<evidence type="ECO:0008006" key="2">
    <source>
        <dbReference type="Google" id="ProtNLM"/>
    </source>
</evidence>
<feature type="non-terminal residue" evidence="1">
    <location>
        <position position="1"/>
    </location>
</feature>
<dbReference type="GO" id="GO:0016787">
    <property type="term" value="F:hydrolase activity"/>
    <property type="evidence" value="ECO:0007669"/>
    <property type="project" value="InterPro"/>
</dbReference>
<proteinExistence type="predicted"/>
<protein>
    <recommendedName>
        <fullName evidence="2">5'-Nucleotidase C-terminal domain-containing protein</fullName>
    </recommendedName>
</protein>
<sequence length="99" mass="11466">ANYLTANKKAHPLSKQINLTIKNDGFDLLINSSKIDKSRNYFVLTSDYLQSGGDKMNFFKNPVNLYKLDYKVRDAIIDYLKETDTVRVKLDGRFKKLSK</sequence>